<dbReference type="AlphaFoldDB" id="A0AAD7EMC6"/>
<dbReference type="Proteomes" id="UP001218218">
    <property type="component" value="Unassembled WGS sequence"/>
</dbReference>
<feature type="region of interest" description="Disordered" evidence="1">
    <location>
        <begin position="72"/>
        <end position="209"/>
    </location>
</feature>
<evidence type="ECO:0000313" key="2">
    <source>
        <dbReference type="EMBL" id="KAJ7337576.1"/>
    </source>
</evidence>
<sequence>MYKLPNTAGQSDSDILKVRVRRAKDRKNGPPSRVAVVEQENIETVHAPKHIQAAGALCMDRVAVLWSVPTAHRPRDVKGPVPSRKNPSPRPQKETTRAPSSTAEWRSSGIKKRKIEKFRVAGKSRKTGQKWKAGRRAERNLKKRRGTQKEQRGDGGTQNGRGSASRSKDKKTRRAENGKAPAGRKRAKEERASPVYPKPEGPKLEDGGRALRHEIAIRGWRM</sequence>
<evidence type="ECO:0000313" key="3">
    <source>
        <dbReference type="Proteomes" id="UP001218218"/>
    </source>
</evidence>
<evidence type="ECO:0000256" key="1">
    <source>
        <dbReference type="SAM" id="MobiDB-lite"/>
    </source>
</evidence>
<keyword evidence="3" id="KW-1185">Reference proteome</keyword>
<accession>A0AAD7EMC6</accession>
<comment type="caution">
    <text evidence="2">The sequence shown here is derived from an EMBL/GenBank/DDBJ whole genome shotgun (WGS) entry which is preliminary data.</text>
</comment>
<feature type="compositionally biased region" description="Basic residues" evidence="1">
    <location>
        <begin position="109"/>
        <end position="134"/>
    </location>
</feature>
<protein>
    <submittedName>
        <fullName evidence="2">Uncharacterized protein</fullName>
    </submittedName>
</protein>
<gene>
    <name evidence="2" type="ORF">DFH08DRAFT_1014775</name>
</gene>
<dbReference type="EMBL" id="JARIHO010000029">
    <property type="protein sequence ID" value="KAJ7337576.1"/>
    <property type="molecule type" value="Genomic_DNA"/>
</dbReference>
<name>A0AAD7EMC6_9AGAR</name>
<feature type="compositionally biased region" description="Basic and acidic residues" evidence="1">
    <location>
        <begin position="200"/>
        <end position="209"/>
    </location>
</feature>
<reference evidence="2" key="1">
    <citation type="submission" date="2023-03" db="EMBL/GenBank/DDBJ databases">
        <title>Massive genome expansion in bonnet fungi (Mycena s.s.) driven by repeated elements and novel gene families across ecological guilds.</title>
        <authorList>
            <consortium name="Lawrence Berkeley National Laboratory"/>
            <person name="Harder C.B."/>
            <person name="Miyauchi S."/>
            <person name="Viragh M."/>
            <person name="Kuo A."/>
            <person name="Thoen E."/>
            <person name="Andreopoulos B."/>
            <person name="Lu D."/>
            <person name="Skrede I."/>
            <person name="Drula E."/>
            <person name="Henrissat B."/>
            <person name="Morin E."/>
            <person name="Kohler A."/>
            <person name="Barry K."/>
            <person name="LaButti K."/>
            <person name="Morin E."/>
            <person name="Salamov A."/>
            <person name="Lipzen A."/>
            <person name="Mereny Z."/>
            <person name="Hegedus B."/>
            <person name="Baldrian P."/>
            <person name="Stursova M."/>
            <person name="Weitz H."/>
            <person name="Taylor A."/>
            <person name="Grigoriev I.V."/>
            <person name="Nagy L.G."/>
            <person name="Martin F."/>
            <person name="Kauserud H."/>
        </authorList>
    </citation>
    <scope>NUCLEOTIDE SEQUENCE</scope>
    <source>
        <strain evidence="2">CBHHK002</strain>
    </source>
</reference>
<proteinExistence type="predicted"/>
<organism evidence="2 3">
    <name type="scientific">Mycena albidolilacea</name>
    <dbReference type="NCBI Taxonomy" id="1033008"/>
    <lineage>
        <taxon>Eukaryota</taxon>
        <taxon>Fungi</taxon>
        <taxon>Dikarya</taxon>
        <taxon>Basidiomycota</taxon>
        <taxon>Agaricomycotina</taxon>
        <taxon>Agaricomycetes</taxon>
        <taxon>Agaricomycetidae</taxon>
        <taxon>Agaricales</taxon>
        <taxon>Marasmiineae</taxon>
        <taxon>Mycenaceae</taxon>
        <taxon>Mycena</taxon>
    </lineage>
</organism>